<sequence>MRILIAAVAVAMLAGCASSAISVRDAKPVPSDEIYAFQTKPAGESGKITVVRDSGAVGSGCDIVVYVDGRRAAKIGTGQRATFYLPPGSPNLGAGLAGSGLCAGAAIRTIAATVQSGKESLYRISGDMAGFYIGPYVDYN</sequence>
<dbReference type="EMBL" id="CP011507">
    <property type="protein sequence ID" value="AKS09060.1"/>
    <property type="molecule type" value="Genomic_DNA"/>
</dbReference>
<dbReference type="AlphaFoldDB" id="A0A0H5AHH7"/>
<gene>
    <name evidence="2" type="ORF">AA957_24045</name>
</gene>
<accession>A0A0H5AHH7</accession>
<dbReference type="OrthoDB" id="9154618at2"/>
<keyword evidence="1" id="KW-0732">Signal</keyword>
<evidence type="ECO:0000256" key="1">
    <source>
        <dbReference type="SAM" id="SignalP"/>
    </source>
</evidence>
<evidence type="ECO:0000313" key="3">
    <source>
        <dbReference type="Proteomes" id="UP000036608"/>
    </source>
</evidence>
<reference evidence="3" key="2">
    <citation type="submission" date="2015-05" db="EMBL/GenBank/DDBJ databases">
        <authorList>
            <person name="Swarnkar M.K."/>
            <person name="Vyas P."/>
            <person name="Rahi P."/>
            <person name="Thakur R."/>
            <person name="Thakur N."/>
            <person name="Singh A.K."/>
            <person name="Gulati A."/>
        </authorList>
    </citation>
    <scope>NUCLEOTIDE SEQUENCE [LARGE SCALE GENOMIC DNA]</scope>
    <source>
        <strain evidence="3">745</strain>
    </source>
</reference>
<dbReference type="KEGG" id="ptv:AA957_24045"/>
<organism evidence="2 3">
    <name type="scientific">Pseudomonas trivialis</name>
    <dbReference type="NCBI Taxonomy" id="200450"/>
    <lineage>
        <taxon>Bacteria</taxon>
        <taxon>Pseudomonadati</taxon>
        <taxon>Pseudomonadota</taxon>
        <taxon>Gammaproteobacteria</taxon>
        <taxon>Pseudomonadales</taxon>
        <taxon>Pseudomonadaceae</taxon>
        <taxon>Pseudomonas</taxon>
    </lineage>
</organism>
<feature type="signal peptide" evidence="1">
    <location>
        <begin position="1"/>
        <end position="19"/>
    </location>
</feature>
<name>A0A0H5AHH7_9PSED</name>
<dbReference type="Proteomes" id="UP000036608">
    <property type="component" value="Chromosome"/>
</dbReference>
<proteinExistence type="predicted"/>
<feature type="chain" id="PRO_5005216311" evidence="1">
    <location>
        <begin position="20"/>
        <end position="140"/>
    </location>
</feature>
<dbReference type="PATRIC" id="fig|200450.3.peg.4940"/>
<dbReference type="RefSeq" id="WP_049712389.1">
    <property type="nucleotide sequence ID" value="NZ_CP011507.1"/>
</dbReference>
<dbReference type="PROSITE" id="PS51257">
    <property type="entry name" value="PROKAR_LIPOPROTEIN"/>
    <property type="match status" value="1"/>
</dbReference>
<protein>
    <submittedName>
        <fullName evidence="2">Prophage PssSM-02</fullName>
    </submittedName>
</protein>
<evidence type="ECO:0000313" key="2">
    <source>
        <dbReference type="EMBL" id="AKS09060.1"/>
    </source>
</evidence>
<reference evidence="2 3" key="1">
    <citation type="journal article" date="2015" name="Genome Announc.">
        <title>Complete Genome Sequence of the Rhizobacterium Pseudomonas trivialis Strain IHBB745 with Multiple Plant Growth-Promoting Activities and Tolerance to Desiccation and Alkalinity.</title>
        <authorList>
            <person name="Gulati A."/>
            <person name="Swarnkar M.K."/>
            <person name="Vyas P."/>
            <person name="Rahi P."/>
            <person name="Thakur R."/>
            <person name="Thakur N."/>
            <person name="Singh A.K."/>
        </authorList>
    </citation>
    <scope>NUCLEOTIDE SEQUENCE [LARGE SCALE GENOMIC DNA]</scope>
    <source>
        <strain evidence="3">745</strain>
    </source>
</reference>